<dbReference type="KEGG" id="pgs:CPT03_07640"/>
<dbReference type="Proteomes" id="UP000223749">
    <property type="component" value="Chromosome"/>
</dbReference>
<dbReference type="EMBL" id="CP024091">
    <property type="protein sequence ID" value="ATP56351.1"/>
    <property type="molecule type" value="Genomic_DNA"/>
</dbReference>
<keyword evidence="1" id="KW-1133">Transmembrane helix</keyword>
<accession>A0A2D1U417</accession>
<evidence type="ECO:0000313" key="2">
    <source>
        <dbReference type="EMBL" id="ATP56351.1"/>
    </source>
</evidence>
<gene>
    <name evidence="2" type="ORF">CPT03_07640</name>
</gene>
<feature type="transmembrane region" description="Helical" evidence="1">
    <location>
        <begin position="26"/>
        <end position="49"/>
    </location>
</feature>
<keyword evidence="1" id="KW-0472">Membrane</keyword>
<proteinExistence type="predicted"/>
<name>A0A2D1U417_9SPHI</name>
<reference evidence="2 3" key="1">
    <citation type="submission" date="2017-10" db="EMBL/GenBank/DDBJ databases">
        <title>Whole genome of Pedobacter ginsengisoli T01R-27 isolated from tomato rhizosphere.</title>
        <authorList>
            <person name="Weon H.-Y."/>
            <person name="Lee S.A."/>
            <person name="Sang M.K."/>
            <person name="Song J."/>
        </authorList>
    </citation>
    <scope>NUCLEOTIDE SEQUENCE [LARGE SCALE GENOMIC DNA]</scope>
    <source>
        <strain evidence="2 3">T01R-27</strain>
    </source>
</reference>
<dbReference type="AlphaFoldDB" id="A0A2D1U417"/>
<evidence type="ECO:0000256" key="1">
    <source>
        <dbReference type="SAM" id="Phobius"/>
    </source>
</evidence>
<keyword evidence="1" id="KW-0812">Transmembrane</keyword>
<protein>
    <submittedName>
        <fullName evidence="2">Uncharacterized protein</fullName>
    </submittedName>
</protein>
<organism evidence="2 3">
    <name type="scientific">Pedobacter ginsengisoli</name>
    <dbReference type="NCBI Taxonomy" id="363852"/>
    <lineage>
        <taxon>Bacteria</taxon>
        <taxon>Pseudomonadati</taxon>
        <taxon>Bacteroidota</taxon>
        <taxon>Sphingobacteriia</taxon>
        <taxon>Sphingobacteriales</taxon>
        <taxon>Sphingobacteriaceae</taxon>
        <taxon>Pedobacter</taxon>
    </lineage>
</organism>
<evidence type="ECO:0000313" key="3">
    <source>
        <dbReference type="Proteomes" id="UP000223749"/>
    </source>
</evidence>
<sequence>MLIMVLFRIILHNKIITNGFASFKRYFSLFSMLFSISLVKLKLFLWLGYLNITEILNYLQTQSL</sequence>
<keyword evidence="3" id="KW-1185">Reference proteome</keyword>